<sequence>MIPTLPSRSFPAPRRSVLKSGLTALFGTLICVYLFYCLINGDTWHIKDLKFDSVSFPYTKRPEATQFCTAEEYANGHWVRRKNPPSSLDEIRTLYGVKDRGRLECDPPGWPVIAKGRVPLEEPTHIERMLNQTRWKWAPRNDCHRWEMSEEAFVVRMLRSRAGLILVGDSLSEQHHEIVRNFLVSHGGPYQLRFTGSRPRIDEVFLDPNHELTQHYLRVAGVTAERLKNPITTFFLERHLLSMAEYDQVNSHVERYVPLSEDDGQHQWVSESLWDARYREQLERPVTFTVEEGIGENAKVAVQEEPTILVLNTGPHWIASEIGTHSVPDADVLKSYNNMIDKVLYNLTANAPPADLKVFYRATSPGHESCAEIAEPVVENPRWNVTSDREIYNWHLLQPFNEAWKRRISSVTIQPPPHRLDISYLDTWEMSLQRGDAKFLPPHDCLHFCYQGVIEEWQKFLWHEIVRESVNADYGMENREPVYL</sequence>
<keyword evidence="2" id="KW-1185">Reference proteome</keyword>
<dbReference type="EMBL" id="JASBWV010000024">
    <property type="protein sequence ID" value="KAJ9119416.1"/>
    <property type="molecule type" value="Genomic_DNA"/>
</dbReference>
<proteinExistence type="predicted"/>
<accession>A0ACC2X7K7</accession>
<evidence type="ECO:0000313" key="1">
    <source>
        <dbReference type="EMBL" id="KAJ9119416.1"/>
    </source>
</evidence>
<organism evidence="1 2">
    <name type="scientific">Naganishia onofrii</name>
    <dbReference type="NCBI Taxonomy" id="1851511"/>
    <lineage>
        <taxon>Eukaryota</taxon>
        <taxon>Fungi</taxon>
        <taxon>Dikarya</taxon>
        <taxon>Basidiomycota</taxon>
        <taxon>Agaricomycotina</taxon>
        <taxon>Tremellomycetes</taxon>
        <taxon>Filobasidiales</taxon>
        <taxon>Filobasidiaceae</taxon>
        <taxon>Naganishia</taxon>
    </lineage>
</organism>
<protein>
    <submittedName>
        <fullName evidence="1">Uncharacterized protein</fullName>
    </submittedName>
</protein>
<name>A0ACC2X7K7_9TREE</name>
<dbReference type="Proteomes" id="UP001234202">
    <property type="component" value="Unassembled WGS sequence"/>
</dbReference>
<comment type="caution">
    <text evidence="1">The sequence shown here is derived from an EMBL/GenBank/DDBJ whole genome shotgun (WGS) entry which is preliminary data.</text>
</comment>
<gene>
    <name evidence="1" type="ORF">QFC24_005649</name>
</gene>
<reference evidence="1" key="1">
    <citation type="submission" date="2023-04" db="EMBL/GenBank/DDBJ databases">
        <title>Draft Genome sequencing of Naganishia species isolated from polar environments using Oxford Nanopore Technology.</title>
        <authorList>
            <person name="Leo P."/>
            <person name="Venkateswaran K."/>
        </authorList>
    </citation>
    <scope>NUCLEOTIDE SEQUENCE</scope>
    <source>
        <strain evidence="1">DBVPG 5303</strain>
    </source>
</reference>
<evidence type="ECO:0000313" key="2">
    <source>
        <dbReference type="Proteomes" id="UP001234202"/>
    </source>
</evidence>